<organism evidence="2 3">
    <name type="scientific">Neolewinella aurantiaca</name>
    <dbReference type="NCBI Taxonomy" id="2602767"/>
    <lineage>
        <taxon>Bacteria</taxon>
        <taxon>Pseudomonadati</taxon>
        <taxon>Bacteroidota</taxon>
        <taxon>Saprospiria</taxon>
        <taxon>Saprospirales</taxon>
        <taxon>Lewinellaceae</taxon>
        <taxon>Neolewinella</taxon>
    </lineage>
</organism>
<evidence type="ECO:0000313" key="3">
    <source>
        <dbReference type="Proteomes" id="UP000321907"/>
    </source>
</evidence>
<reference evidence="2 3" key="1">
    <citation type="submission" date="2019-08" db="EMBL/GenBank/DDBJ databases">
        <title>Lewinella sp. strain SSH13 Genome sequencing and assembly.</title>
        <authorList>
            <person name="Kim I."/>
        </authorList>
    </citation>
    <scope>NUCLEOTIDE SEQUENCE [LARGE SCALE GENOMIC DNA]</scope>
    <source>
        <strain evidence="2 3">SSH13</strain>
    </source>
</reference>
<evidence type="ECO:0000313" key="2">
    <source>
        <dbReference type="EMBL" id="TXF89214.1"/>
    </source>
</evidence>
<accession>A0A5C7FWG1</accession>
<protein>
    <submittedName>
        <fullName evidence="2">Uncharacterized protein</fullName>
    </submittedName>
</protein>
<keyword evidence="3" id="KW-1185">Reference proteome</keyword>
<keyword evidence="1" id="KW-0732">Signal</keyword>
<dbReference type="EMBL" id="VOXD01000016">
    <property type="protein sequence ID" value="TXF89214.1"/>
    <property type="molecule type" value="Genomic_DNA"/>
</dbReference>
<gene>
    <name evidence="2" type="ORF">FUA23_11935</name>
</gene>
<dbReference type="Proteomes" id="UP000321907">
    <property type="component" value="Unassembled WGS sequence"/>
</dbReference>
<feature type="chain" id="PRO_5023037144" evidence="1">
    <location>
        <begin position="23"/>
        <end position="218"/>
    </location>
</feature>
<dbReference type="PROSITE" id="PS51257">
    <property type="entry name" value="PROKAR_LIPOPROTEIN"/>
    <property type="match status" value="1"/>
</dbReference>
<proteinExistence type="predicted"/>
<sequence>MYLKFSTLLLMIFLATSCENDAAFGINLDTPASDIVYHQFERFTIFYNTDSKKFHSIQHEKPISLPEVVVLVKERSTGGLEIIGTGGKSYLYTIGNEGSNESTPIIGWSKFHGPNREKALLAKNREGDQKSTSDDSSIFDLGITDDDLDAILCVCRSTTNEGGTLISVDEACDSGGVGSTWCEREIGGQVVDVGIVEYCKVKCHPGNYACCIDDPDGN</sequence>
<dbReference type="RefSeq" id="WP_147930976.1">
    <property type="nucleotide sequence ID" value="NZ_VOXD01000016.1"/>
</dbReference>
<name>A0A5C7FWG1_9BACT</name>
<evidence type="ECO:0000256" key="1">
    <source>
        <dbReference type="SAM" id="SignalP"/>
    </source>
</evidence>
<dbReference type="AlphaFoldDB" id="A0A5C7FWG1"/>
<comment type="caution">
    <text evidence="2">The sequence shown here is derived from an EMBL/GenBank/DDBJ whole genome shotgun (WGS) entry which is preliminary data.</text>
</comment>
<feature type="signal peptide" evidence="1">
    <location>
        <begin position="1"/>
        <end position="22"/>
    </location>
</feature>